<comment type="subcellular location">
    <subcellularLocation>
        <location evidence="2">Cytoplasm</location>
        <location evidence="2">Cytosol</location>
    </subcellularLocation>
    <subcellularLocation>
        <location evidence="1">Membrane</location>
        <topology evidence="1">Peripheral membrane protein</topology>
        <orientation evidence="1">Cytoplasmic side</orientation>
    </subcellularLocation>
</comment>
<dbReference type="FunFam" id="1.10.1000.11:FF:000005">
    <property type="entry name" value="Brefeldin A-inhibited guanine nucleotide-exchange 1"/>
    <property type="match status" value="1"/>
</dbReference>
<dbReference type="PROSITE" id="PS50190">
    <property type="entry name" value="SEC7"/>
    <property type="match status" value="1"/>
</dbReference>
<dbReference type="SMART" id="SM00222">
    <property type="entry name" value="Sec7"/>
    <property type="match status" value="1"/>
</dbReference>
<comment type="caution">
    <text evidence="10">The sequence shown here is derived from an EMBL/GenBank/DDBJ whole genome shotgun (WGS) entry which is preliminary data.</text>
</comment>
<name>A0AAV1W640_LUPLU</name>
<feature type="domain" description="SEC7" evidence="9">
    <location>
        <begin position="188"/>
        <end position="375"/>
    </location>
</feature>
<evidence type="ECO:0000256" key="4">
    <source>
        <dbReference type="ARBA" id="ARBA00022448"/>
    </source>
</evidence>
<dbReference type="InterPro" id="IPR032817">
    <property type="entry name" value="Mon2_C"/>
</dbReference>
<feature type="region of interest" description="Disordered" evidence="8">
    <location>
        <begin position="885"/>
        <end position="915"/>
    </location>
</feature>
<evidence type="ECO:0000256" key="8">
    <source>
        <dbReference type="SAM" id="MobiDB-lite"/>
    </source>
</evidence>
<organism evidence="10 11">
    <name type="scientific">Lupinus luteus</name>
    <name type="common">European yellow lupine</name>
    <dbReference type="NCBI Taxonomy" id="3873"/>
    <lineage>
        <taxon>Eukaryota</taxon>
        <taxon>Viridiplantae</taxon>
        <taxon>Streptophyta</taxon>
        <taxon>Embryophyta</taxon>
        <taxon>Tracheophyta</taxon>
        <taxon>Spermatophyta</taxon>
        <taxon>Magnoliopsida</taxon>
        <taxon>eudicotyledons</taxon>
        <taxon>Gunneridae</taxon>
        <taxon>Pentapetalae</taxon>
        <taxon>rosids</taxon>
        <taxon>fabids</taxon>
        <taxon>Fabales</taxon>
        <taxon>Fabaceae</taxon>
        <taxon>Papilionoideae</taxon>
        <taxon>50 kb inversion clade</taxon>
        <taxon>genistoids sensu lato</taxon>
        <taxon>core genistoids</taxon>
        <taxon>Genisteae</taxon>
        <taxon>Lupinus</taxon>
    </lineage>
</organism>
<dbReference type="GO" id="GO:0016020">
    <property type="term" value="C:membrane"/>
    <property type="evidence" value="ECO:0007669"/>
    <property type="project" value="UniProtKB-SubCell"/>
</dbReference>
<dbReference type="SUPFAM" id="SSF48425">
    <property type="entry name" value="Sec7 domain"/>
    <property type="match status" value="1"/>
</dbReference>
<dbReference type="InterPro" id="IPR015403">
    <property type="entry name" value="Mon2/Sec7/BIG1-like_HDS"/>
</dbReference>
<dbReference type="FunFam" id="1.10.220.20:FF:000002">
    <property type="entry name" value="Brefeldin A-inhibited guanine nucleotide-exchange protein 1"/>
    <property type="match status" value="1"/>
</dbReference>
<reference evidence="10 11" key="1">
    <citation type="submission" date="2024-03" db="EMBL/GenBank/DDBJ databases">
        <authorList>
            <person name="Martinez-Hernandez J."/>
        </authorList>
    </citation>
    <scope>NUCLEOTIDE SEQUENCE [LARGE SCALE GENOMIC DNA]</scope>
</reference>
<dbReference type="Pfam" id="PF09324">
    <property type="entry name" value="Sec7-like_HDS"/>
    <property type="match status" value="1"/>
</dbReference>
<dbReference type="InterPro" id="IPR016024">
    <property type="entry name" value="ARM-type_fold"/>
</dbReference>
<dbReference type="GO" id="GO:0032012">
    <property type="term" value="P:regulation of ARF protein signal transduction"/>
    <property type="evidence" value="ECO:0007669"/>
    <property type="project" value="InterPro"/>
</dbReference>
<accession>A0AAV1W640</accession>
<evidence type="ECO:0000256" key="5">
    <source>
        <dbReference type="ARBA" id="ARBA00022490"/>
    </source>
</evidence>
<dbReference type="CDD" id="cd00171">
    <property type="entry name" value="Sec7"/>
    <property type="match status" value="1"/>
</dbReference>
<dbReference type="Pfam" id="PF16206">
    <property type="entry name" value="Mon2_C"/>
    <property type="match status" value="1"/>
</dbReference>
<evidence type="ECO:0000256" key="2">
    <source>
        <dbReference type="ARBA" id="ARBA00004514"/>
    </source>
</evidence>
<dbReference type="PANTHER" id="PTHR10663:SF381">
    <property type="entry name" value="BREFELDIN A-INHIBITED GUANINE NUCLEOTIDE-EXCHANGE PROTEIN"/>
    <property type="match status" value="1"/>
</dbReference>
<protein>
    <recommendedName>
        <fullName evidence="9">SEC7 domain-containing protein</fullName>
    </recommendedName>
</protein>
<dbReference type="SUPFAM" id="SSF48371">
    <property type="entry name" value="ARM repeat"/>
    <property type="match status" value="1"/>
</dbReference>
<keyword evidence="11" id="KW-1185">Reference proteome</keyword>
<dbReference type="InterPro" id="IPR000904">
    <property type="entry name" value="Sec7_dom"/>
</dbReference>
<evidence type="ECO:0000313" key="10">
    <source>
        <dbReference type="EMBL" id="CAL0304652.1"/>
    </source>
</evidence>
<keyword evidence="6" id="KW-0344">Guanine-nucleotide releasing factor</keyword>
<keyword evidence="4" id="KW-0813">Transport</keyword>
<sequence>MIVFQLSCSIFISLVSRFRAGLKAEIGVFFPMIVLRVLENVAQSDFQQKMTVLRFLEKLCVDSQILVDIFINYDCDVNSPNIFERMVNGLLKTAQGIPPGITTTVLPPQEATLKLEAIKCLVAVLKSMGDWMNKQLQIPDIHSARKVEAIDNGHDVGGLPMANGNREEPVEGSDTHSEISNEASEVSTIELRRAYKLELQEGISLFNRKPKKGIEFLINANKVGNSPEDIAAFLKDASGLNKTLIGDYLGEREELSLKVMHAYVDSFDFQGMEFDEAIRAFLQGFRLPGEAQKIDRIMEKFAERYSKCNPKVFSSADTAYVLAYSVILLNTDAHNPMVKKKMSADDFIKNNRGIDDGKDLPEEFLRSLFERISRNEIKMKEVDLAPQQRQAVNSNRLLGLDSILNIVIPKRGEDSHMETSDDLIRRMQEQFKEKARKTESVYYAATDVVILRFMTEVCWAPMLAAFSVSLDQSDDDIVTALCLEGFRYAIHVTSVMSMKTQRDAFVTSLAKFTSLHSPVDIKQKNVDAIKAIITIADEDGNYLQEAWEHILTCVSRFEHLLLLGEGAPPDATFFAFPHNDSEKAKQAKPTILPVLKKGPGRMHYAASTVMRGSYDSAGIGSNASGAVTSEQVNNLVSNLNMLEQVGSSEMNRIFTRSQKLNSEAIIDFVKALCKVSMEELRSPSDPRVFSLTKIVEITHYNMNRIRFVWSSIWHVLSEFFVTIGCSGNLSIAIFAMDSLRQLSMKFLEREELANYNFQNEFMKPFVIVMRKSSAVEIKELIIRCVSQMVLSRVNNVKSGWKSMFMVFTTAAYDGHRNVVLLAFEIIEKIIRDYFPHITETETTTFTDCVNCLIAFTNSRFNKEISLNAIAFLRFCAIKLAEGDLGSSSRTKDKETPGKNSLSSPQTGKDKQDNGEVTDKDDHLYFWFPLLAGLSELSFDPRPEIRQSALQVLFETLRHHGHLFSLPLWERVFESVLFPIFDYVRHTIDPSGSSSLVNEVESDGELDQDAWLYETCTLVLQLVVDLFVKFYNTVNPLLRKVLMLLVSFIKRPHQSLAGIGIAAFVRLMSNAGELFSDEKWLEVVLSLKEAANATLPNFSFLDIADSVIRNHEHASTAADDRDTAESGSPDNSSGHLYPYLSDAKCRAAVQLLLIQAVMEIYNMFRSQFSARTILVLFDALHDVAFHSHKINSNIILRSKLLEFGPMAQMQDPPLSRLENESYQICLTFLQNLVVDKPPSYEEAEVETHLVRLCYEILEFYIEVASSGQVSQSSHGRQQHWLIPLGSGKRRELAAHAPLIVATLNAIRSMGDISFQKNLAHFFPLLSSLIRCEHGSDEVQVALGDMLSLSVGPVVLRTC</sequence>
<dbReference type="Pfam" id="PF12783">
    <property type="entry name" value="Sec7-like_HUS"/>
    <property type="match status" value="1"/>
</dbReference>
<keyword evidence="7" id="KW-0472">Membrane</keyword>
<gene>
    <name evidence="10" type="ORF">LLUT_LOCUS5712</name>
</gene>
<evidence type="ECO:0000259" key="9">
    <source>
        <dbReference type="PROSITE" id="PS50190"/>
    </source>
</evidence>
<dbReference type="InterPro" id="IPR023394">
    <property type="entry name" value="Sec7_C_sf"/>
</dbReference>
<dbReference type="GO" id="GO:0005085">
    <property type="term" value="F:guanyl-nucleotide exchange factor activity"/>
    <property type="evidence" value="ECO:0007669"/>
    <property type="project" value="UniProtKB-KW"/>
</dbReference>
<dbReference type="GO" id="GO:0005802">
    <property type="term" value="C:trans-Golgi network"/>
    <property type="evidence" value="ECO:0007669"/>
    <property type="project" value="TreeGrafter"/>
</dbReference>
<dbReference type="PANTHER" id="PTHR10663">
    <property type="entry name" value="GUANYL-NUCLEOTIDE EXCHANGE FACTOR"/>
    <property type="match status" value="1"/>
</dbReference>
<dbReference type="Gene3D" id="1.10.1000.11">
    <property type="entry name" value="Arf Nucleotide-binding Site Opener,domain 2"/>
    <property type="match status" value="1"/>
</dbReference>
<keyword evidence="5" id="KW-0963">Cytoplasm</keyword>
<dbReference type="InterPro" id="IPR046455">
    <property type="entry name" value="Sec7/BIG1-like_C"/>
</dbReference>
<dbReference type="Pfam" id="PF01369">
    <property type="entry name" value="Sec7"/>
    <property type="match status" value="1"/>
</dbReference>
<dbReference type="InterPro" id="IPR035999">
    <property type="entry name" value="Sec7_dom_sf"/>
</dbReference>
<comment type="subunit">
    <text evidence="3">Homodimer.</text>
</comment>
<dbReference type="GO" id="GO:0005829">
    <property type="term" value="C:cytosol"/>
    <property type="evidence" value="ECO:0007669"/>
    <property type="project" value="UniProtKB-SubCell"/>
</dbReference>
<proteinExistence type="predicted"/>
<feature type="compositionally biased region" description="Basic and acidic residues" evidence="8">
    <location>
        <begin position="165"/>
        <end position="179"/>
    </location>
</feature>
<dbReference type="Gene3D" id="1.10.220.20">
    <property type="match status" value="1"/>
</dbReference>
<dbReference type="Pfam" id="PF20252">
    <property type="entry name" value="BIG2_C"/>
    <property type="match status" value="1"/>
</dbReference>
<dbReference type="Proteomes" id="UP001497480">
    <property type="component" value="Unassembled WGS sequence"/>
</dbReference>
<feature type="compositionally biased region" description="Polar residues" evidence="8">
    <location>
        <begin position="897"/>
        <end position="906"/>
    </location>
</feature>
<dbReference type="EMBL" id="CAXHTB010000004">
    <property type="protein sequence ID" value="CAL0304652.1"/>
    <property type="molecule type" value="Genomic_DNA"/>
</dbReference>
<evidence type="ECO:0000256" key="7">
    <source>
        <dbReference type="ARBA" id="ARBA00023136"/>
    </source>
</evidence>
<evidence type="ECO:0000313" key="11">
    <source>
        <dbReference type="Proteomes" id="UP001497480"/>
    </source>
</evidence>
<evidence type="ECO:0000256" key="1">
    <source>
        <dbReference type="ARBA" id="ARBA00004287"/>
    </source>
</evidence>
<evidence type="ECO:0000256" key="3">
    <source>
        <dbReference type="ARBA" id="ARBA00011738"/>
    </source>
</evidence>
<dbReference type="InterPro" id="IPR032691">
    <property type="entry name" value="Mon2/Sec7/BIG1-like_HUS"/>
</dbReference>
<feature type="region of interest" description="Disordered" evidence="8">
    <location>
        <begin position="155"/>
        <end position="183"/>
    </location>
</feature>
<evidence type="ECO:0000256" key="6">
    <source>
        <dbReference type="ARBA" id="ARBA00022658"/>
    </source>
</evidence>